<evidence type="ECO:0000256" key="4">
    <source>
        <dbReference type="ARBA" id="ARBA00022833"/>
    </source>
</evidence>
<gene>
    <name evidence="8" type="ORF">IFR04_004288</name>
</gene>
<proteinExistence type="inferred from homology"/>
<dbReference type="GO" id="GO:0006515">
    <property type="term" value="P:protein quality control for misfolded or incompletely synthesized proteins"/>
    <property type="evidence" value="ECO:0007669"/>
    <property type="project" value="TreeGrafter"/>
</dbReference>
<comment type="similarity">
    <text evidence="6">Belongs to the peptidase M48 family.</text>
</comment>
<dbReference type="EMBL" id="JAFJYH010000047">
    <property type="protein sequence ID" value="KAG4422519.1"/>
    <property type="molecule type" value="Genomic_DNA"/>
</dbReference>
<name>A0A8H7WCV7_9HELO</name>
<dbReference type="Proteomes" id="UP000664132">
    <property type="component" value="Unassembled WGS sequence"/>
</dbReference>
<feature type="domain" description="Peptidase M48" evidence="7">
    <location>
        <begin position="158"/>
        <end position="341"/>
    </location>
</feature>
<dbReference type="GO" id="GO:0034982">
    <property type="term" value="P:mitochondrial protein processing"/>
    <property type="evidence" value="ECO:0007669"/>
    <property type="project" value="TreeGrafter"/>
</dbReference>
<dbReference type="PANTHER" id="PTHR22726:SF1">
    <property type="entry name" value="METALLOENDOPEPTIDASE OMA1, MITOCHONDRIAL"/>
    <property type="match status" value="1"/>
</dbReference>
<dbReference type="GO" id="GO:0005743">
    <property type="term" value="C:mitochondrial inner membrane"/>
    <property type="evidence" value="ECO:0007669"/>
    <property type="project" value="TreeGrafter"/>
</dbReference>
<evidence type="ECO:0000259" key="7">
    <source>
        <dbReference type="Pfam" id="PF01435"/>
    </source>
</evidence>
<accession>A0A8H7WCV7</accession>
<dbReference type="InterPro" id="IPR051156">
    <property type="entry name" value="Mito/Outer_Membr_Metalloprot"/>
</dbReference>
<evidence type="ECO:0000256" key="1">
    <source>
        <dbReference type="ARBA" id="ARBA00022670"/>
    </source>
</evidence>
<evidence type="ECO:0000256" key="3">
    <source>
        <dbReference type="ARBA" id="ARBA00022801"/>
    </source>
</evidence>
<dbReference type="PANTHER" id="PTHR22726">
    <property type="entry name" value="METALLOENDOPEPTIDASE OMA1"/>
    <property type="match status" value="1"/>
</dbReference>
<sequence length="380" mass="43113">MLSRLVLRSAVRAVPQSTPRALHRALPRTSISQIARPSTFTPRRYQSEWNRYPPPPPPRKPQRIIHYRYDPNQIQHAKPIVTTEQISRAVRSPTTKWIVIISAGSATVFYFANLEEVPVSGRKRFNCYSDETVEAEGMRMYQMIMQENARSILPDWDRRTRMVHRVMAKLIPASGLEHVDWEVHVIDSPECNAFVIPGGKVFVYTGILPVAKNDDGLAAILGHEIAHNLARHASESMSSMVMLAPLRFLFIFLDSTGYTMGLGRVLGDMAMDLGLARPASRKQESEADYIGLMMMAQSCYNPQEAVKVWQRMEIAQKDQDMPEWLSTHPSNSNRITQMQQWLPKAEAARSESECAVTLGYSEDFKAAFKDNSLLGMFRSQ</sequence>
<keyword evidence="3 6" id="KW-0378">Hydrolase</keyword>
<dbReference type="Pfam" id="PF01435">
    <property type="entry name" value="Peptidase_M48"/>
    <property type="match status" value="1"/>
</dbReference>
<dbReference type="AlphaFoldDB" id="A0A8H7WCV7"/>
<protein>
    <recommendedName>
        <fullName evidence="7">Peptidase M48 domain-containing protein</fullName>
    </recommendedName>
</protein>
<keyword evidence="9" id="KW-1185">Reference proteome</keyword>
<dbReference type="GO" id="GO:0004222">
    <property type="term" value="F:metalloendopeptidase activity"/>
    <property type="evidence" value="ECO:0007669"/>
    <property type="project" value="InterPro"/>
</dbReference>
<reference evidence="8" key="1">
    <citation type="submission" date="2021-02" db="EMBL/GenBank/DDBJ databases">
        <title>Genome sequence Cadophora malorum strain M34.</title>
        <authorList>
            <person name="Stefanovic E."/>
            <person name="Vu D."/>
            <person name="Scully C."/>
            <person name="Dijksterhuis J."/>
            <person name="Roader J."/>
            <person name="Houbraken J."/>
        </authorList>
    </citation>
    <scope>NUCLEOTIDE SEQUENCE</scope>
    <source>
        <strain evidence="8">M34</strain>
    </source>
</reference>
<dbReference type="InterPro" id="IPR001915">
    <property type="entry name" value="Peptidase_M48"/>
</dbReference>
<organism evidence="8 9">
    <name type="scientific">Cadophora malorum</name>
    <dbReference type="NCBI Taxonomy" id="108018"/>
    <lineage>
        <taxon>Eukaryota</taxon>
        <taxon>Fungi</taxon>
        <taxon>Dikarya</taxon>
        <taxon>Ascomycota</taxon>
        <taxon>Pezizomycotina</taxon>
        <taxon>Leotiomycetes</taxon>
        <taxon>Helotiales</taxon>
        <taxon>Ploettnerulaceae</taxon>
        <taxon>Cadophora</taxon>
    </lineage>
</organism>
<dbReference type="Gene3D" id="3.30.2010.10">
    <property type="entry name" value="Metalloproteases ('zincins'), catalytic domain"/>
    <property type="match status" value="1"/>
</dbReference>
<comment type="caution">
    <text evidence="8">The sequence shown here is derived from an EMBL/GenBank/DDBJ whole genome shotgun (WGS) entry which is preliminary data.</text>
</comment>
<comment type="cofactor">
    <cofactor evidence="6">
        <name>Zn(2+)</name>
        <dbReference type="ChEBI" id="CHEBI:29105"/>
    </cofactor>
    <text evidence="6">Binds 1 zinc ion per subunit.</text>
</comment>
<keyword evidence="1 6" id="KW-0645">Protease</keyword>
<dbReference type="GO" id="GO:0046872">
    <property type="term" value="F:metal ion binding"/>
    <property type="evidence" value="ECO:0007669"/>
    <property type="project" value="UniProtKB-KW"/>
</dbReference>
<keyword evidence="4 6" id="KW-0862">Zinc</keyword>
<evidence type="ECO:0000256" key="5">
    <source>
        <dbReference type="ARBA" id="ARBA00023049"/>
    </source>
</evidence>
<evidence type="ECO:0000313" key="8">
    <source>
        <dbReference type="EMBL" id="KAG4422519.1"/>
    </source>
</evidence>
<evidence type="ECO:0000313" key="9">
    <source>
        <dbReference type="Proteomes" id="UP000664132"/>
    </source>
</evidence>
<keyword evidence="5 6" id="KW-0482">Metalloprotease</keyword>
<dbReference type="CDD" id="cd07331">
    <property type="entry name" value="M48C_Oma1_like"/>
    <property type="match status" value="1"/>
</dbReference>
<evidence type="ECO:0000256" key="2">
    <source>
        <dbReference type="ARBA" id="ARBA00022723"/>
    </source>
</evidence>
<keyword evidence="2" id="KW-0479">Metal-binding</keyword>
<evidence type="ECO:0000256" key="6">
    <source>
        <dbReference type="RuleBase" id="RU003983"/>
    </source>
</evidence>
<dbReference type="OrthoDB" id="7464992at2759"/>